<dbReference type="STRING" id="1520.LF65_04740"/>
<dbReference type="GO" id="GO:0004803">
    <property type="term" value="F:transposase activity"/>
    <property type="evidence" value="ECO:0007669"/>
    <property type="project" value="InterPro"/>
</dbReference>
<evidence type="ECO:0000259" key="1">
    <source>
        <dbReference type="Pfam" id="PF04986"/>
    </source>
</evidence>
<dbReference type="InterPro" id="IPR007069">
    <property type="entry name" value="Transposase_32"/>
</dbReference>
<proteinExistence type="predicted"/>
<evidence type="ECO:0000313" key="4">
    <source>
        <dbReference type="Proteomes" id="UP000031866"/>
    </source>
</evidence>
<accession>A0A0B5QG27</accession>
<dbReference type="KEGG" id="cbei:LF65_04740"/>
<feature type="domain" description="Transposase IS801/IS1294" evidence="1">
    <location>
        <begin position="142"/>
        <end position="312"/>
    </location>
</feature>
<dbReference type="GO" id="GO:0003677">
    <property type="term" value="F:DNA binding"/>
    <property type="evidence" value="ECO:0007669"/>
    <property type="project" value="InterPro"/>
</dbReference>
<dbReference type="GO" id="GO:0006313">
    <property type="term" value="P:DNA transposition"/>
    <property type="evidence" value="ECO:0007669"/>
    <property type="project" value="InterPro"/>
</dbReference>
<dbReference type="Pfam" id="PF04986">
    <property type="entry name" value="Y2_Tnp"/>
    <property type="match status" value="1"/>
</dbReference>
<dbReference type="Proteomes" id="UP000031866">
    <property type="component" value="Chromosome"/>
</dbReference>
<organism evidence="3 4">
    <name type="scientific">Clostridium beijerinckii</name>
    <name type="common">Clostridium MP</name>
    <dbReference type="NCBI Taxonomy" id="1520"/>
    <lineage>
        <taxon>Bacteria</taxon>
        <taxon>Bacillati</taxon>
        <taxon>Bacillota</taxon>
        <taxon>Clostridia</taxon>
        <taxon>Eubacteriales</taxon>
        <taxon>Clostridiaceae</taxon>
        <taxon>Clostridium</taxon>
    </lineage>
</organism>
<dbReference type="AlphaFoldDB" id="A0A0B5QG27"/>
<gene>
    <name evidence="3" type="ORF">LF65_04740</name>
</gene>
<protein>
    <submittedName>
        <fullName evidence="3">Transposase</fullName>
    </submittedName>
</protein>
<dbReference type="RefSeq" id="WP_041899382.1">
    <property type="nucleotide sequence ID" value="NZ_CP010086.2"/>
</dbReference>
<sequence>MKKGKMNKILEDHWHSFVKLYGKKIRPNVKAEVDKVLRCKDTKYGYIELKCKKCNEIKKIGFTCKSRFCTSCGKVYVDNWIDSMLLKLINVRHRHIVFTIPEELRIYFGKNRNKLKILPQCAAKAVTTWMRDLNKSEEFTPGIVTVIHTFGRDLKWNPHVHMMVTEGGTGNNTEWRHIRHISYLSLRKRWQKLLLDHLEELVEKKSEAKKLKNKLYRDKDKGFYVHAKTQIKSAKIAAKYIGRYVGRPAIAESRIIKYDGRNITFKYTRHEDNKTIIETLNAHEFIKKVIIHIPEKHFKMIRYFDIYSRRSKKKDNFIKMLDDKMIKLRKAISKWEYRILASFGINSCKCPRCGELMKFNDIVYGDNGSMREYFKKKIISEGKENLEKTIELYAITKGLIYGRINPTTT</sequence>
<dbReference type="Pfam" id="PF14319">
    <property type="entry name" value="Zn_Tnp_IS91"/>
    <property type="match status" value="1"/>
</dbReference>
<dbReference type="EMBL" id="CP010086">
    <property type="protein sequence ID" value="AJH01270.1"/>
    <property type="molecule type" value="Genomic_DNA"/>
</dbReference>
<dbReference type="InterPro" id="IPR026889">
    <property type="entry name" value="Zn_Tnp"/>
</dbReference>
<reference evidence="4" key="1">
    <citation type="submission" date="2014-12" db="EMBL/GenBank/DDBJ databases">
        <title>Genome sequence of Clostridium beijerinckii strain 59B.</title>
        <authorList>
            <person name="Little G.T."/>
            <person name="Minton N.P."/>
        </authorList>
    </citation>
    <scope>NUCLEOTIDE SEQUENCE [LARGE SCALE GENOMIC DNA]</scope>
    <source>
        <strain evidence="4">59B</strain>
    </source>
</reference>
<dbReference type="OrthoDB" id="9791273at2"/>
<name>A0A0B5QG27_CLOBE</name>
<evidence type="ECO:0000259" key="2">
    <source>
        <dbReference type="Pfam" id="PF14319"/>
    </source>
</evidence>
<dbReference type="PANTHER" id="PTHR37023">
    <property type="entry name" value="TRANSPOSASE"/>
    <property type="match status" value="1"/>
</dbReference>
<evidence type="ECO:0000313" key="3">
    <source>
        <dbReference type="EMBL" id="AJH01270.1"/>
    </source>
</evidence>
<feature type="domain" description="Transposase zinc-binding" evidence="2">
    <location>
        <begin position="9"/>
        <end position="100"/>
    </location>
</feature>
<dbReference type="PANTHER" id="PTHR37023:SF1">
    <property type="entry name" value="ISSOD25 TRANSPOSASE TNPA_ISSOD25"/>
    <property type="match status" value="1"/>
</dbReference>